<dbReference type="PANTHER" id="PTHR43280">
    <property type="entry name" value="ARAC-FAMILY TRANSCRIPTIONAL REGULATOR"/>
    <property type="match status" value="1"/>
</dbReference>
<dbReference type="SMART" id="SM00342">
    <property type="entry name" value="HTH_ARAC"/>
    <property type="match status" value="1"/>
</dbReference>
<dbReference type="AlphaFoldDB" id="A0A6A7K4E6"/>
<dbReference type="Pfam" id="PF12833">
    <property type="entry name" value="HTH_18"/>
    <property type="match status" value="1"/>
</dbReference>
<keyword evidence="2" id="KW-0238">DNA-binding</keyword>
<keyword evidence="3" id="KW-0804">Transcription</keyword>
<dbReference type="InterPro" id="IPR020449">
    <property type="entry name" value="Tscrpt_reg_AraC-type_HTH"/>
</dbReference>
<dbReference type="InterPro" id="IPR018060">
    <property type="entry name" value="HTH_AraC"/>
</dbReference>
<dbReference type="PROSITE" id="PS00041">
    <property type="entry name" value="HTH_ARAC_FAMILY_1"/>
    <property type="match status" value="1"/>
</dbReference>
<dbReference type="PRINTS" id="PR00032">
    <property type="entry name" value="HTHARAC"/>
</dbReference>
<keyword evidence="1" id="KW-0805">Transcription regulation</keyword>
<dbReference type="GO" id="GO:0043565">
    <property type="term" value="F:sequence-specific DNA binding"/>
    <property type="evidence" value="ECO:0007669"/>
    <property type="project" value="InterPro"/>
</dbReference>
<organism evidence="5 6">
    <name type="scientific">Alkalibaculum sporogenes</name>
    <dbReference type="NCBI Taxonomy" id="2655001"/>
    <lineage>
        <taxon>Bacteria</taxon>
        <taxon>Bacillati</taxon>
        <taxon>Bacillota</taxon>
        <taxon>Clostridia</taxon>
        <taxon>Eubacteriales</taxon>
        <taxon>Eubacteriaceae</taxon>
        <taxon>Alkalibaculum</taxon>
    </lineage>
</organism>
<dbReference type="InterPro" id="IPR018062">
    <property type="entry name" value="HTH_AraC-typ_CS"/>
</dbReference>
<gene>
    <name evidence="5" type="ORF">GC105_00415</name>
</gene>
<dbReference type="RefSeq" id="WP_152800570.1">
    <property type="nucleotide sequence ID" value="NZ_WHNX01000001.1"/>
</dbReference>
<evidence type="ECO:0000256" key="2">
    <source>
        <dbReference type="ARBA" id="ARBA00023125"/>
    </source>
</evidence>
<sequence>MNLSNLHYPKDNIDGIYTFFECETFLINTILSGNVKKSLEQYHNFIDLLPQYQLSAFDKITSLKNHMISLSALLCHCVTDKGVSPYSAKAKHQALVKYMEKKDSFSELIDLGKKMIVGYSMQINIDKINATHPQISDALHYIQDHLGECLTLDSVAIQANLSKFYFSSQFKKETGMPFSAYLTYARIQRSKFLLTYSNKSILEIAILLGFNSQSYFATQFKKLTGVTPIAYRRKKDHAI</sequence>
<dbReference type="PANTHER" id="PTHR43280:SF2">
    <property type="entry name" value="HTH-TYPE TRANSCRIPTIONAL REGULATOR EXSA"/>
    <property type="match status" value="1"/>
</dbReference>
<dbReference type="GO" id="GO:0003700">
    <property type="term" value="F:DNA-binding transcription factor activity"/>
    <property type="evidence" value="ECO:0007669"/>
    <property type="project" value="InterPro"/>
</dbReference>
<dbReference type="InterPro" id="IPR009057">
    <property type="entry name" value="Homeodomain-like_sf"/>
</dbReference>
<evidence type="ECO:0000256" key="1">
    <source>
        <dbReference type="ARBA" id="ARBA00023015"/>
    </source>
</evidence>
<keyword evidence="6" id="KW-1185">Reference proteome</keyword>
<dbReference type="Proteomes" id="UP000440004">
    <property type="component" value="Unassembled WGS sequence"/>
</dbReference>
<dbReference type="SUPFAM" id="SSF46689">
    <property type="entry name" value="Homeodomain-like"/>
    <property type="match status" value="2"/>
</dbReference>
<feature type="domain" description="HTH araC/xylS-type" evidence="4">
    <location>
        <begin position="136"/>
        <end position="234"/>
    </location>
</feature>
<evidence type="ECO:0000313" key="5">
    <source>
        <dbReference type="EMBL" id="MPW24258.1"/>
    </source>
</evidence>
<accession>A0A6A7K4E6</accession>
<dbReference type="Gene3D" id="1.10.10.60">
    <property type="entry name" value="Homeodomain-like"/>
    <property type="match status" value="2"/>
</dbReference>
<evidence type="ECO:0000259" key="4">
    <source>
        <dbReference type="PROSITE" id="PS01124"/>
    </source>
</evidence>
<name>A0A6A7K4E6_9FIRM</name>
<dbReference type="PROSITE" id="PS01124">
    <property type="entry name" value="HTH_ARAC_FAMILY_2"/>
    <property type="match status" value="1"/>
</dbReference>
<evidence type="ECO:0000256" key="3">
    <source>
        <dbReference type="ARBA" id="ARBA00023163"/>
    </source>
</evidence>
<comment type="caution">
    <text evidence="5">The sequence shown here is derived from an EMBL/GenBank/DDBJ whole genome shotgun (WGS) entry which is preliminary data.</text>
</comment>
<protein>
    <submittedName>
        <fullName evidence="5">AraC family transcriptional regulator</fullName>
    </submittedName>
</protein>
<evidence type="ECO:0000313" key="6">
    <source>
        <dbReference type="Proteomes" id="UP000440004"/>
    </source>
</evidence>
<reference evidence="5 6" key="1">
    <citation type="submission" date="2019-10" db="EMBL/GenBank/DDBJ databases">
        <title>Alkalibaculum tamaniensis sp.nov., a new alkaliphilic acetogen, isolated on methoxylated aromatics from a mud volcano.</title>
        <authorList>
            <person name="Khomyakova M.A."/>
            <person name="Merkel A.Y."/>
            <person name="Bonch-Osmolovskaya E.A."/>
            <person name="Slobodkin A.I."/>
        </authorList>
    </citation>
    <scope>NUCLEOTIDE SEQUENCE [LARGE SCALE GENOMIC DNA]</scope>
    <source>
        <strain evidence="5 6">M08DMB</strain>
    </source>
</reference>
<proteinExistence type="predicted"/>
<dbReference type="EMBL" id="WHNX01000001">
    <property type="protein sequence ID" value="MPW24258.1"/>
    <property type="molecule type" value="Genomic_DNA"/>
</dbReference>